<proteinExistence type="predicted"/>
<gene>
    <name evidence="1" type="ordered locus">Marky_2005</name>
</gene>
<evidence type="ECO:0008006" key="3">
    <source>
        <dbReference type="Google" id="ProtNLM"/>
    </source>
</evidence>
<dbReference type="Pfam" id="PF02583">
    <property type="entry name" value="Trns_repr_metal"/>
    <property type="match status" value="1"/>
</dbReference>
<dbReference type="GO" id="GO:0045892">
    <property type="term" value="P:negative regulation of DNA-templated transcription"/>
    <property type="evidence" value="ECO:0007669"/>
    <property type="project" value="UniProtKB-ARBA"/>
</dbReference>
<organism evidence="1 2">
    <name type="scientific">Marinithermus hydrothermalis (strain DSM 14884 / JCM 11576 / T1)</name>
    <dbReference type="NCBI Taxonomy" id="869210"/>
    <lineage>
        <taxon>Bacteria</taxon>
        <taxon>Thermotogati</taxon>
        <taxon>Deinococcota</taxon>
        <taxon>Deinococci</taxon>
        <taxon>Thermales</taxon>
        <taxon>Thermaceae</taxon>
        <taxon>Marinithermus</taxon>
    </lineage>
</organism>
<keyword evidence="2" id="KW-1185">Reference proteome</keyword>
<dbReference type="OrthoDB" id="9811244at2"/>
<dbReference type="KEGG" id="mhd:Marky_2005"/>
<dbReference type="Gene3D" id="1.20.58.1000">
    <property type="entry name" value="Metal-sensitive repressor, helix protomer"/>
    <property type="match status" value="1"/>
</dbReference>
<dbReference type="eggNOG" id="COG1937">
    <property type="taxonomic scope" value="Bacteria"/>
</dbReference>
<dbReference type="Proteomes" id="UP000007030">
    <property type="component" value="Chromosome"/>
</dbReference>
<dbReference type="PANTHER" id="PTHR33677">
    <property type="entry name" value="TRANSCRIPTIONAL REPRESSOR FRMR-RELATED"/>
    <property type="match status" value="1"/>
</dbReference>
<dbReference type="InterPro" id="IPR003735">
    <property type="entry name" value="Metal_Tscrpt_repr"/>
</dbReference>
<protein>
    <recommendedName>
        <fullName evidence="3">Metal sensitive transcriptional repressor</fullName>
    </recommendedName>
</protein>
<dbReference type="AlphaFoldDB" id="F2NMZ4"/>
<dbReference type="CDD" id="cd10148">
    <property type="entry name" value="CsoR-like_DUF156"/>
    <property type="match status" value="1"/>
</dbReference>
<dbReference type="PANTHER" id="PTHR33677:SF3">
    <property type="entry name" value="COPPER-SENSING TRANSCRIPTIONAL REPRESSOR RICR"/>
    <property type="match status" value="1"/>
</dbReference>
<dbReference type="GO" id="GO:0003677">
    <property type="term" value="F:DNA binding"/>
    <property type="evidence" value="ECO:0007669"/>
    <property type="project" value="InterPro"/>
</dbReference>
<name>F2NMZ4_MARHT</name>
<dbReference type="InterPro" id="IPR038390">
    <property type="entry name" value="Metal_Tscrpt_repr_sf"/>
</dbReference>
<accession>F2NMZ4</accession>
<dbReference type="EMBL" id="CP002630">
    <property type="protein sequence ID" value="AEB12733.1"/>
    <property type="molecule type" value="Genomic_DNA"/>
</dbReference>
<dbReference type="RefSeq" id="WP_013704778.1">
    <property type="nucleotide sequence ID" value="NC_015387.1"/>
</dbReference>
<sequence length="92" mass="10285">MLKPVKVSELPEDTQKRLVHRLSRIEGHVRAVKRMLEEGQSCNDVLLQLAAIASAVGKVEAELLKAHLTSCVLGEGRERDVEELLKAIDRLF</sequence>
<dbReference type="HOGENOM" id="CLU_130332_1_1_0"/>
<dbReference type="STRING" id="869210.Marky_2005"/>
<evidence type="ECO:0000313" key="1">
    <source>
        <dbReference type="EMBL" id="AEB12733.1"/>
    </source>
</evidence>
<dbReference type="GO" id="GO:0046872">
    <property type="term" value="F:metal ion binding"/>
    <property type="evidence" value="ECO:0007669"/>
    <property type="project" value="InterPro"/>
</dbReference>
<evidence type="ECO:0000313" key="2">
    <source>
        <dbReference type="Proteomes" id="UP000007030"/>
    </source>
</evidence>
<reference evidence="1 2" key="1">
    <citation type="journal article" date="2012" name="Stand. Genomic Sci.">
        <title>Complete genome sequence of the aerobic, heterotroph Marinithermus hydrothermalis type strain (T1(T)) from a deep-sea hydrothermal vent chimney.</title>
        <authorList>
            <person name="Copeland A."/>
            <person name="Gu W."/>
            <person name="Yasawong M."/>
            <person name="Lapidus A."/>
            <person name="Lucas S."/>
            <person name="Deshpande S."/>
            <person name="Pagani I."/>
            <person name="Tapia R."/>
            <person name="Cheng J.F."/>
            <person name="Goodwin L.A."/>
            <person name="Pitluck S."/>
            <person name="Liolios K."/>
            <person name="Ivanova N."/>
            <person name="Mavromatis K."/>
            <person name="Mikhailova N."/>
            <person name="Pati A."/>
            <person name="Chen A."/>
            <person name="Palaniappan K."/>
            <person name="Land M."/>
            <person name="Pan C."/>
            <person name="Brambilla E.M."/>
            <person name="Rohde M."/>
            <person name="Tindall B.J."/>
            <person name="Sikorski J."/>
            <person name="Goker M."/>
            <person name="Detter J.C."/>
            <person name="Bristow J."/>
            <person name="Eisen J.A."/>
            <person name="Markowitz V."/>
            <person name="Hugenholtz P."/>
            <person name="Kyrpides N.C."/>
            <person name="Klenk H.P."/>
            <person name="Woyke T."/>
        </authorList>
    </citation>
    <scope>NUCLEOTIDE SEQUENCE [LARGE SCALE GENOMIC DNA]</scope>
    <source>
        <strain evidence="2">DSM 14884 / JCM 11576 / T1</strain>
    </source>
</reference>